<dbReference type="EMBL" id="GL983617">
    <property type="protein sequence ID" value="EGR32627.1"/>
    <property type="molecule type" value="Genomic_DNA"/>
</dbReference>
<dbReference type="InParanoid" id="G0QQ67"/>
<dbReference type="eggNOG" id="ENOG502SSED">
    <property type="taxonomic scope" value="Eukaryota"/>
</dbReference>
<sequence>MSKAYYFLKNFNWEEVQNLLCYGTKHPNILTNHQKITRLYRATLRRVNAHQLEGYRTCFIKYNETLHNVSDDFRKMYQLPVESLELKTFFKKYEDLHEELFDPNMVIDESRPYAPTSNRYYIFDENLLKFDPFGYYSPRLLSENRPDENMPFYEDYPQNDSHWNMWEQFSDDFDNTNYERQQILKNQNAQNQGL</sequence>
<evidence type="ECO:0000313" key="2">
    <source>
        <dbReference type="Proteomes" id="UP000008983"/>
    </source>
</evidence>
<dbReference type="STRING" id="857967.G0QQ67"/>
<reference evidence="1 2" key="1">
    <citation type="submission" date="2011-07" db="EMBL/GenBank/DDBJ databases">
        <authorList>
            <person name="Coyne R."/>
            <person name="Brami D."/>
            <person name="Johnson J."/>
            <person name="Hostetler J."/>
            <person name="Hannick L."/>
            <person name="Clark T."/>
            <person name="Cassidy-Hanley D."/>
            <person name="Inman J."/>
        </authorList>
    </citation>
    <scope>NUCLEOTIDE SEQUENCE [LARGE SCALE GENOMIC DNA]</scope>
    <source>
        <strain evidence="1 2">G5</strain>
    </source>
</reference>
<dbReference type="AlphaFoldDB" id="G0QQ67"/>
<gene>
    <name evidence="1" type="ORF">IMG5_076570</name>
</gene>
<accession>G0QQ67</accession>
<dbReference type="GeneID" id="14908781"/>
<organism evidence="1 2">
    <name type="scientific">Ichthyophthirius multifiliis</name>
    <name type="common">White spot disease agent</name>
    <name type="synonym">Ich</name>
    <dbReference type="NCBI Taxonomy" id="5932"/>
    <lineage>
        <taxon>Eukaryota</taxon>
        <taxon>Sar</taxon>
        <taxon>Alveolata</taxon>
        <taxon>Ciliophora</taxon>
        <taxon>Intramacronucleata</taxon>
        <taxon>Oligohymenophorea</taxon>
        <taxon>Hymenostomatida</taxon>
        <taxon>Ophryoglenina</taxon>
        <taxon>Ichthyophthirius</taxon>
    </lineage>
</organism>
<dbReference type="Proteomes" id="UP000008983">
    <property type="component" value="Unassembled WGS sequence"/>
</dbReference>
<evidence type="ECO:0000313" key="1">
    <source>
        <dbReference type="EMBL" id="EGR32627.1"/>
    </source>
</evidence>
<dbReference type="RefSeq" id="XP_004036613.1">
    <property type="nucleotide sequence ID" value="XM_004036565.1"/>
</dbReference>
<protein>
    <submittedName>
        <fullName evidence="1">Uncharacterized protein</fullName>
    </submittedName>
</protein>
<dbReference type="OMA" id="AYYFVKN"/>
<name>G0QQ67_ICHMU</name>
<keyword evidence="2" id="KW-1185">Reference proteome</keyword>
<dbReference type="OrthoDB" id="305324at2759"/>
<proteinExistence type="predicted"/>